<dbReference type="InterPro" id="IPR008271">
    <property type="entry name" value="Ser/Thr_kinase_AS"/>
</dbReference>
<evidence type="ECO:0000256" key="7">
    <source>
        <dbReference type="PROSITE-ProRule" id="PRU10141"/>
    </source>
</evidence>
<accession>A0A7Y9DSZ8</accession>
<reference evidence="10 11" key="1">
    <citation type="submission" date="2020-07" db="EMBL/GenBank/DDBJ databases">
        <title>Sequencing the genomes of 1000 actinobacteria strains.</title>
        <authorList>
            <person name="Klenk H.-P."/>
        </authorList>
    </citation>
    <scope>NUCLEOTIDE SEQUENCE [LARGE SCALE GENOMIC DNA]</scope>
    <source>
        <strain evidence="10 11">DSM 45772</strain>
    </source>
</reference>
<dbReference type="PANTHER" id="PTHR43289:SF6">
    <property type="entry name" value="SERINE_THREONINE-PROTEIN KINASE NEKL-3"/>
    <property type="match status" value="1"/>
</dbReference>
<dbReference type="InterPro" id="IPR017441">
    <property type="entry name" value="Protein_kinase_ATP_BS"/>
</dbReference>
<gene>
    <name evidence="10" type="ORF">BJ983_001063</name>
</gene>
<comment type="caution">
    <text evidence="10">The sequence shown here is derived from an EMBL/GenBank/DDBJ whole genome shotgun (WGS) entry which is preliminary data.</text>
</comment>
<name>A0A7Y9DSZ8_9PSEU</name>
<dbReference type="EC" id="2.7.11.1" evidence="1"/>
<feature type="region of interest" description="Disordered" evidence="8">
    <location>
        <begin position="442"/>
        <end position="510"/>
    </location>
</feature>
<dbReference type="GO" id="GO:0004674">
    <property type="term" value="F:protein serine/threonine kinase activity"/>
    <property type="evidence" value="ECO:0007669"/>
    <property type="project" value="UniProtKB-KW"/>
</dbReference>
<evidence type="ECO:0000313" key="10">
    <source>
        <dbReference type="EMBL" id="NYD34961.1"/>
    </source>
</evidence>
<keyword evidence="5" id="KW-0418">Kinase</keyword>
<protein>
    <recommendedName>
        <fullName evidence="1">non-specific serine/threonine protein kinase</fullName>
        <ecNumber evidence="1">2.7.11.1</ecNumber>
    </recommendedName>
</protein>
<evidence type="ECO:0000313" key="11">
    <source>
        <dbReference type="Proteomes" id="UP000535890"/>
    </source>
</evidence>
<dbReference type="Proteomes" id="UP000535890">
    <property type="component" value="Unassembled WGS sequence"/>
</dbReference>
<evidence type="ECO:0000256" key="5">
    <source>
        <dbReference type="ARBA" id="ARBA00022777"/>
    </source>
</evidence>
<feature type="compositionally biased region" description="Low complexity" evidence="8">
    <location>
        <begin position="450"/>
        <end position="489"/>
    </location>
</feature>
<keyword evidence="2" id="KW-0723">Serine/threonine-protein kinase</keyword>
<dbReference type="Gene3D" id="3.30.200.20">
    <property type="entry name" value="Phosphorylase Kinase, domain 1"/>
    <property type="match status" value="1"/>
</dbReference>
<keyword evidence="4 7" id="KW-0547">Nucleotide-binding</keyword>
<dbReference type="RefSeq" id="WP_179792861.1">
    <property type="nucleotide sequence ID" value="NZ_JACCBN010000001.1"/>
</dbReference>
<proteinExistence type="predicted"/>
<dbReference type="InterPro" id="IPR000719">
    <property type="entry name" value="Prot_kinase_dom"/>
</dbReference>
<dbReference type="AlphaFoldDB" id="A0A7Y9DSZ8"/>
<feature type="compositionally biased region" description="Pro residues" evidence="8">
    <location>
        <begin position="490"/>
        <end position="510"/>
    </location>
</feature>
<dbReference type="InterPro" id="IPR025326">
    <property type="entry name" value="DUF4232"/>
</dbReference>
<dbReference type="Gene3D" id="1.10.510.10">
    <property type="entry name" value="Transferase(Phosphotransferase) domain 1"/>
    <property type="match status" value="1"/>
</dbReference>
<dbReference type="Pfam" id="PF00069">
    <property type="entry name" value="Pkinase"/>
    <property type="match status" value="1"/>
</dbReference>
<feature type="binding site" evidence="7">
    <location>
        <position position="61"/>
    </location>
    <ligand>
        <name>ATP</name>
        <dbReference type="ChEBI" id="CHEBI:30616"/>
    </ligand>
</feature>
<evidence type="ECO:0000256" key="8">
    <source>
        <dbReference type="SAM" id="MobiDB-lite"/>
    </source>
</evidence>
<dbReference type="PANTHER" id="PTHR43289">
    <property type="entry name" value="MITOGEN-ACTIVATED PROTEIN KINASE KINASE KINASE 20-RELATED"/>
    <property type="match status" value="1"/>
</dbReference>
<sequence>MEPDSEHGTSAGTGTVVTLDDGAVPALVGDRFELGPRLGRGASATVYRAQDHLLHRDVAVKLFAPGVGTLDSAAVRRELQAAAQVSHPGVLEVFDVGETDDRVFLVTRLVAGGSLADTLEQGPLPAEVVVGLAGELLGALAHVHALGIVHRDVKPANILLDPAEPDPEAPDDGPARVRPVLADFGVAAVATATTAHGQVTGTAAYLAPEQVRGDEVGSPADVYALGLVLLECLTGRREFPGGPVESSVARLHREPVVPAGLPDDLRDLLTAMTAAAPVERPSAEAARTRLRALAPALGLDGETLAVPAAALTEGMPARSPIVIGPAATAAPYGGAAPSGDSRASLPASRGRDATSSPAVVPAARTGTAAPVAATVLRAPEPPTGPVATPARTGSLRRGLLGAAAVLVLAGGVVGGVVLTGASSPLAGPAPAVVPSAPVLAAPAAPPPAPAVGNAGAQPVAAEPGDAAQPGVPDAAPDAGADPDGGDAPLAPAPAPVPAPGVPTPPAPPAPCTSVVSSLAGAGASVRIVFTNRGDTACTLAGFPAVSFVAGAKTVGKPASRSGARGAALTLAPNGSVAASLRIVPVSEFDAKNCKPVDVSGLRVRAPGTTAAATLPRAGKACSGTVAKPQLRVATVAAL</sequence>
<dbReference type="PROSITE" id="PS00108">
    <property type="entry name" value="PROTEIN_KINASE_ST"/>
    <property type="match status" value="1"/>
</dbReference>
<dbReference type="PROSITE" id="PS50011">
    <property type="entry name" value="PROTEIN_KINASE_DOM"/>
    <property type="match status" value="1"/>
</dbReference>
<keyword evidence="3" id="KW-0808">Transferase</keyword>
<evidence type="ECO:0000256" key="2">
    <source>
        <dbReference type="ARBA" id="ARBA00022527"/>
    </source>
</evidence>
<keyword evidence="6 7" id="KW-0067">ATP-binding</keyword>
<feature type="region of interest" description="Disordered" evidence="8">
    <location>
        <begin position="332"/>
        <end position="364"/>
    </location>
</feature>
<dbReference type="PROSITE" id="PS00107">
    <property type="entry name" value="PROTEIN_KINASE_ATP"/>
    <property type="match status" value="1"/>
</dbReference>
<feature type="domain" description="Protein kinase" evidence="9">
    <location>
        <begin position="32"/>
        <end position="297"/>
    </location>
</feature>
<dbReference type="InterPro" id="IPR011009">
    <property type="entry name" value="Kinase-like_dom_sf"/>
</dbReference>
<keyword evidence="11" id="KW-1185">Reference proteome</keyword>
<dbReference type="GO" id="GO:0005524">
    <property type="term" value="F:ATP binding"/>
    <property type="evidence" value="ECO:0007669"/>
    <property type="project" value="UniProtKB-UniRule"/>
</dbReference>
<dbReference type="SUPFAM" id="SSF56112">
    <property type="entry name" value="Protein kinase-like (PK-like)"/>
    <property type="match status" value="1"/>
</dbReference>
<dbReference type="EMBL" id="JACCBN010000001">
    <property type="protein sequence ID" value="NYD34961.1"/>
    <property type="molecule type" value="Genomic_DNA"/>
</dbReference>
<dbReference type="SMART" id="SM00220">
    <property type="entry name" value="S_TKc"/>
    <property type="match status" value="1"/>
</dbReference>
<evidence type="ECO:0000256" key="6">
    <source>
        <dbReference type="ARBA" id="ARBA00022840"/>
    </source>
</evidence>
<organism evidence="10 11">
    <name type="scientific">Actinomycetospora corticicola</name>
    <dbReference type="NCBI Taxonomy" id="663602"/>
    <lineage>
        <taxon>Bacteria</taxon>
        <taxon>Bacillati</taxon>
        <taxon>Actinomycetota</taxon>
        <taxon>Actinomycetes</taxon>
        <taxon>Pseudonocardiales</taxon>
        <taxon>Pseudonocardiaceae</taxon>
        <taxon>Actinomycetospora</taxon>
    </lineage>
</organism>
<evidence type="ECO:0000256" key="1">
    <source>
        <dbReference type="ARBA" id="ARBA00012513"/>
    </source>
</evidence>
<dbReference type="CDD" id="cd14014">
    <property type="entry name" value="STKc_PknB_like"/>
    <property type="match status" value="1"/>
</dbReference>
<evidence type="ECO:0000256" key="3">
    <source>
        <dbReference type="ARBA" id="ARBA00022679"/>
    </source>
</evidence>
<dbReference type="Pfam" id="PF14016">
    <property type="entry name" value="DUF4232"/>
    <property type="match status" value="1"/>
</dbReference>
<evidence type="ECO:0000259" key="9">
    <source>
        <dbReference type="PROSITE" id="PS50011"/>
    </source>
</evidence>
<evidence type="ECO:0000256" key="4">
    <source>
        <dbReference type="ARBA" id="ARBA00022741"/>
    </source>
</evidence>